<keyword evidence="1 4" id="KW-0489">Methyltransferase</keyword>
<dbReference type="CDD" id="cd02440">
    <property type="entry name" value="AdoMet_MTases"/>
    <property type="match status" value="1"/>
</dbReference>
<reference evidence="4 5" key="1">
    <citation type="submission" date="2018-09" db="EMBL/GenBank/DDBJ databases">
        <title>YIM PH 21725 draft genome.</title>
        <authorList>
            <person name="Miao C."/>
        </authorList>
    </citation>
    <scope>NUCLEOTIDE SEQUENCE [LARGE SCALE GENOMIC DNA]</scope>
    <source>
        <strain evidence="5">YIM PH21725</strain>
    </source>
</reference>
<comment type="caution">
    <text evidence="4">The sequence shown here is derived from an EMBL/GenBank/DDBJ whole genome shotgun (WGS) entry which is preliminary data.</text>
</comment>
<proteinExistence type="predicted"/>
<evidence type="ECO:0000313" key="5">
    <source>
        <dbReference type="Proteomes" id="UP000285112"/>
    </source>
</evidence>
<dbReference type="PANTHER" id="PTHR43861:SF1">
    <property type="entry name" value="TRANS-ACONITATE 2-METHYLTRANSFERASE"/>
    <property type="match status" value="1"/>
</dbReference>
<gene>
    <name evidence="4" type="ORF">D5S19_23075</name>
</gene>
<evidence type="ECO:0000313" key="4">
    <source>
        <dbReference type="EMBL" id="RJQ81701.1"/>
    </source>
</evidence>
<dbReference type="PANTHER" id="PTHR43861">
    <property type="entry name" value="TRANS-ACONITATE 2-METHYLTRANSFERASE-RELATED"/>
    <property type="match status" value="1"/>
</dbReference>
<dbReference type="Pfam" id="PF13649">
    <property type="entry name" value="Methyltransf_25"/>
    <property type="match status" value="1"/>
</dbReference>
<sequence length="206" mass="22359">MGLTAAELFDVLGQDYETAFAGLTAQREELEWLLDELPGRARVLDVGSGTGRPSAELLTAAGHSVTGYDVSPRMVEIAREQVPAASFEVADLRTLSFPPDSWDAITAFFTLLQVTRAEIDTALAAFASWLAPGGIFLFATVPADIENLDIEFMGQPATVSSYTQDVYRDKLAGLGFDVVRQRMVEFQPSHTEAGPEVDLFIAARKV</sequence>
<dbReference type="OrthoDB" id="9765084at2"/>
<dbReference type="AlphaFoldDB" id="A0A419HX58"/>
<dbReference type="Gene3D" id="3.40.50.150">
    <property type="entry name" value="Vaccinia Virus protein VP39"/>
    <property type="match status" value="1"/>
</dbReference>
<dbReference type="Proteomes" id="UP000285112">
    <property type="component" value="Unassembled WGS sequence"/>
</dbReference>
<keyword evidence="5" id="KW-1185">Reference proteome</keyword>
<dbReference type="InterPro" id="IPR041698">
    <property type="entry name" value="Methyltransf_25"/>
</dbReference>
<organism evidence="4 5">
    <name type="scientific">Amycolatopsis panacis</name>
    <dbReference type="NCBI Taxonomy" id="2340917"/>
    <lineage>
        <taxon>Bacteria</taxon>
        <taxon>Bacillati</taxon>
        <taxon>Actinomycetota</taxon>
        <taxon>Actinomycetes</taxon>
        <taxon>Pseudonocardiales</taxon>
        <taxon>Pseudonocardiaceae</taxon>
        <taxon>Amycolatopsis</taxon>
    </lineage>
</organism>
<evidence type="ECO:0000259" key="3">
    <source>
        <dbReference type="Pfam" id="PF13649"/>
    </source>
</evidence>
<dbReference type="RefSeq" id="WP_120025493.1">
    <property type="nucleotide sequence ID" value="NZ_QZFV01000107.1"/>
</dbReference>
<dbReference type="SUPFAM" id="SSF53335">
    <property type="entry name" value="S-adenosyl-L-methionine-dependent methyltransferases"/>
    <property type="match status" value="1"/>
</dbReference>
<keyword evidence="2 4" id="KW-0808">Transferase</keyword>
<evidence type="ECO:0000256" key="1">
    <source>
        <dbReference type="ARBA" id="ARBA00022603"/>
    </source>
</evidence>
<dbReference type="GO" id="GO:0032259">
    <property type="term" value="P:methylation"/>
    <property type="evidence" value="ECO:0007669"/>
    <property type="project" value="UniProtKB-KW"/>
</dbReference>
<evidence type="ECO:0000256" key="2">
    <source>
        <dbReference type="ARBA" id="ARBA00022679"/>
    </source>
</evidence>
<protein>
    <submittedName>
        <fullName evidence="4">Class I SAM-dependent methyltransferase</fullName>
    </submittedName>
</protein>
<dbReference type="InterPro" id="IPR029063">
    <property type="entry name" value="SAM-dependent_MTases_sf"/>
</dbReference>
<accession>A0A419HX58</accession>
<dbReference type="GO" id="GO:0008168">
    <property type="term" value="F:methyltransferase activity"/>
    <property type="evidence" value="ECO:0007669"/>
    <property type="project" value="UniProtKB-KW"/>
</dbReference>
<dbReference type="EMBL" id="QZFV01000107">
    <property type="protein sequence ID" value="RJQ81701.1"/>
    <property type="molecule type" value="Genomic_DNA"/>
</dbReference>
<feature type="domain" description="Methyltransferase" evidence="3">
    <location>
        <begin position="43"/>
        <end position="134"/>
    </location>
</feature>
<name>A0A419HX58_9PSEU</name>